<dbReference type="InterPro" id="IPR037047">
    <property type="entry name" value="PITH_dom_sf"/>
</dbReference>
<comment type="similarity">
    <text evidence="1">Belongs to the PITHD1 family.</text>
</comment>
<dbReference type="EMBL" id="JAQQBS010000002">
    <property type="protein sequence ID" value="KAK0172109.1"/>
    <property type="molecule type" value="Genomic_DNA"/>
</dbReference>
<dbReference type="InterPro" id="IPR045099">
    <property type="entry name" value="PITH1-like"/>
</dbReference>
<dbReference type="AlphaFoldDB" id="A0AA39FM09"/>
<evidence type="ECO:0000313" key="4">
    <source>
        <dbReference type="Proteomes" id="UP001168990"/>
    </source>
</evidence>
<proteinExistence type="inferred from homology"/>
<dbReference type="SUPFAM" id="SSF49785">
    <property type="entry name" value="Galactose-binding domain-like"/>
    <property type="match status" value="1"/>
</dbReference>
<dbReference type="GO" id="GO:0005737">
    <property type="term" value="C:cytoplasm"/>
    <property type="evidence" value="ECO:0007669"/>
    <property type="project" value="UniProtKB-ARBA"/>
</dbReference>
<reference evidence="3" key="2">
    <citation type="submission" date="2023-03" db="EMBL/GenBank/DDBJ databases">
        <authorList>
            <person name="Inwood S.N."/>
            <person name="Skelly J.G."/>
            <person name="Guhlin J."/>
            <person name="Harrop T.W.R."/>
            <person name="Goldson S.G."/>
            <person name="Dearden P.K."/>
        </authorList>
    </citation>
    <scope>NUCLEOTIDE SEQUENCE</scope>
    <source>
        <strain evidence="3">Irish</strain>
        <tissue evidence="3">Whole body</tissue>
    </source>
</reference>
<dbReference type="GO" id="GO:0060255">
    <property type="term" value="P:regulation of macromolecule metabolic process"/>
    <property type="evidence" value="ECO:0007669"/>
    <property type="project" value="UniProtKB-ARBA"/>
</dbReference>
<protein>
    <recommendedName>
        <fullName evidence="2">PITH domain-containing protein</fullName>
    </recommendedName>
</protein>
<name>A0AA39FM09_9HYME</name>
<dbReference type="GO" id="GO:0005634">
    <property type="term" value="C:nucleus"/>
    <property type="evidence" value="ECO:0007669"/>
    <property type="project" value="TreeGrafter"/>
</dbReference>
<dbReference type="PANTHER" id="PTHR12175:SF1">
    <property type="entry name" value="PITH DOMAIN-CONTAINING PROTEIN 1"/>
    <property type="match status" value="1"/>
</dbReference>
<dbReference type="FunFam" id="2.60.120.470:FF:000002">
    <property type="entry name" value="PITH domain-containing protein 1"/>
    <property type="match status" value="1"/>
</dbReference>
<dbReference type="GO" id="GO:0080090">
    <property type="term" value="P:regulation of primary metabolic process"/>
    <property type="evidence" value="ECO:0007669"/>
    <property type="project" value="UniProtKB-ARBA"/>
</dbReference>
<dbReference type="Proteomes" id="UP001168990">
    <property type="component" value="Unassembled WGS sequence"/>
</dbReference>
<dbReference type="GO" id="GO:0045654">
    <property type="term" value="P:positive regulation of megakaryocyte differentiation"/>
    <property type="evidence" value="ECO:0007669"/>
    <property type="project" value="UniProtKB-ARBA"/>
</dbReference>
<evidence type="ECO:0000256" key="1">
    <source>
        <dbReference type="ARBA" id="ARBA00025788"/>
    </source>
</evidence>
<comment type="caution">
    <text evidence="3">The sequence shown here is derived from an EMBL/GenBank/DDBJ whole genome shotgun (WGS) entry which is preliminary data.</text>
</comment>
<dbReference type="Pfam" id="PF06201">
    <property type="entry name" value="PITH"/>
    <property type="match status" value="1"/>
</dbReference>
<dbReference type="PROSITE" id="PS51532">
    <property type="entry name" value="PITH"/>
    <property type="match status" value="1"/>
</dbReference>
<gene>
    <name evidence="3" type="ORF">PV328_005475</name>
</gene>
<reference evidence="3" key="1">
    <citation type="journal article" date="2023" name="bioRxiv">
        <title>Scaffold-level genome assemblies of two parasitoid biocontrol wasps reveal the parthenogenesis mechanism and an associated novel virus.</title>
        <authorList>
            <person name="Inwood S."/>
            <person name="Skelly J."/>
            <person name="Guhlin J."/>
            <person name="Harrop T."/>
            <person name="Goldson S."/>
            <person name="Dearden P."/>
        </authorList>
    </citation>
    <scope>NUCLEOTIDE SEQUENCE</scope>
    <source>
        <strain evidence="3">Irish</strain>
        <tissue evidence="3">Whole body</tissue>
    </source>
</reference>
<accession>A0AA39FM09</accession>
<keyword evidence="4" id="KW-1185">Reference proteome</keyword>
<dbReference type="InterPro" id="IPR010400">
    <property type="entry name" value="PITH_dom"/>
</dbReference>
<feature type="domain" description="PITH" evidence="2">
    <location>
        <begin position="38"/>
        <end position="211"/>
    </location>
</feature>
<dbReference type="PANTHER" id="PTHR12175">
    <property type="entry name" value="AD039 HT014 THIOREDOXIN FAMILY TRP26"/>
    <property type="match status" value="1"/>
</dbReference>
<evidence type="ECO:0000313" key="3">
    <source>
        <dbReference type="EMBL" id="KAK0172109.1"/>
    </source>
</evidence>
<organism evidence="3 4">
    <name type="scientific">Microctonus aethiopoides</name>
    <dbReference type="NCBI Taxonomy" id="144406"/>
    <lineage>
        <taxon>Eukaryota</taxon>
        <taxon>Metazoa</taxon>
        <taxon>Ecdysozoa</taxon>
        <taxon>Arthropoda</taxon>
        <taxon>Hexapoda</taxon>
        <taxon>Insecta</taxon>
        <taxon>Pterygota</taxon>
        <taxon>Neoptera</taxon>
        <taxon>Endopterygota</taxon>
        <taxon>Hymenoptera</taxon>
        <taxon>Apocrita</taxon>
        <taxon>Ichneumonoidea</taxon>
        <taxon>Braconidae</taxon>
        <taxon>Euphorinae</taxon>
        <taxon>Microctonus</taxon>
    </lineage>
</organism>
<dbReference type="Gene3D" id="2.60.120.470">
    <property type="entry name" value="PITH domain"/>
    <property type="match status" value="1"/>
</dbReference>
<sequence length="229" mass="26360">MTVPDCRHCVALYRLIYKFQNLQHTMMDQHLCGCGDFHSDGELGIQYNLYQKIDMANVECLNEYQEETGMTVFKSWEERLDRSKFVESDVDDELLFNIPFTGNVKLKGLIVIGGPDGSAPSKVKLYKNKPHMTFDDMEMEPDQKFELCKDDFGIHEHPIRVVKFSSVHHLTLHFSGNDGGVERSRIDYIGLKGEWTPAHQHGVTICTYESRPQISDHVSDFLTNNKEIQ</sequence>
<dbReference type="InterPro" id="IPR008979">
    <property type="entry name" value="Galactose-bd-like_sf"/>
</dbReference>
<evidence type="ECO:0000259" key="2">
    <source>
        <dbReference type="PROSITE" id="PS51532"/>
    </source>
</evidence>